<gene>
    <name evidence="2" type="ORF">B0E33_18640</name>
</gene>
<evidence type="ECO:0000313" key="2">
    <source>
        <dbReference type="EMBL" id="AQQ05346.1"/>
    </source>
</evidence>
<proteinExistence type="predicted"/>
<evidence type="ECO:0000256" key="1">
    <source>
        <dbReference type="SAM" id="Phobius"/>
    </source>
</evidence>
<accession>A0ABN4WW66</accession>
<keyword evidence="3" id="KW-1185">Reference proteome</keyword>
<organism evidence="2 3">
    <name type="scientific">Roseibium algicola</name>
    <dbReference type="NCBI Taxonomy" id="2857014"/>
    <lineage>
        <taxon>Bacteria</taxon>
        <taxon>Pseudomonadati</taxon>
        <taxon>Pseudomonadota</taxon>
        <taxon>Alphaproteobacteria</taxon>
        <taxon>Hyphomicrobiales</taxon>
        <taxon>Stappiaceae</taxon>
        <taxon>Roseibium</taxon>
    </lineage>
</organism>
<evidence type="ECO:0000313" key="3">
    <source>
        <dbReference type="Proteomes" id="UP000188174"/>
    </source>
</evidence>
<keyword evidence="1" id="KW-0812">Transmembrane</keyword>
<sequence>MINEIIVFAPIILAAACIPSIYRRAGFPKNVRRFMWLPTILAISSLAAVVSGERGVFVGPLGTWAIAAALLMLVLIDWPRKVSRN</sequence>
<feature type="transmembrane region" description="Helical" evidence="1">
    <location>
        <begin position="6"/>
        <end position="22"/>
    </location>
</feature>
<name>A0ABN4WW66_9HYPH</name>
<reference evidence="2 3" key="1">
    <citation type="submission" date="2017-02" db="EMBL/GenBank/DDBJ databases">
        <authorList>
            <person name="Jeong S."/>
        </authorList>
    </citation>
    <scope>NUCLEOTIDE SEQUENCE [LARGE SCALE GENOMIC DNA]</scope>
    <source>
        <strain evidence="2 3">RMAR6-6</strain>
    </source>
</reference>
<protein>
    <submittedName>
        <fullName evidence="2">Uncharacterized protein</fullName>
    </submittedName>
</protein>
<keyword evidence="1" id="KW-1133">Transmembrane helix</keyword>
<dbReference type="Proteomes" id="UP000188174">
    <property type="component" value="Chromosome"/>
</dbReference>
<keyword evidence="1" id="KW-0472">Membrane</keyword>
<dbReference type="EMBL" id="CP019630">
    <property type="protein sequence ID" value="AQQ05346.1"/>
    <property type="molecule type" value="Genomic_DNA"/>
</dbReference>
<feature type="transmembrane region" description="Helical" evidence="1">
    <location>
        <begin position="57"/>
        <end position="76"/>
    </location>
</feature>
<feature type="transmembrane region" description="Helical" evidence="1">
    <location>
        <begin position="34"/>
        <end position="51"/>
    </location>
</feature>